<evidence type="ECO:0000313" key="4">
    <source>
        <dbReference type="Proteomes" id="UP001245561"/>
    </source>
</evidence>
<dbReference type="GeneID" id="86911274"/>
<reference evidence="3 5" key="1">
    <citation type="submission" date="2023-03" db="EMBL/GenBank/DDBJ databases">
        <authorList>
            <person name="Shen W."/>
            <person name="Cai J."/>
        </authorList>
    </citation>
    <scope>NUCLEOTIDE SEQUENCE</scope>
    <source>
        <strain evidence="3">P55-2</strain>
        <strain evidence="2 5">P72-2</strain>
    </source>
</reference>
<dbReference type="InterPro" id="IPR029261">
    <property type="entry name" value="Transposase_Znf"/>
</dbReference>
<dbReference type="EMBL" id="JARPYT010000051">
    <property type="protein sequence ID" value="MDT2638481.1"/>
    <property type="molecule type" value="Genomic_DNA"/>
</dbReference>
<proteinExistence type="predicted"/>
<evidence type="ECO:0000313" key="2">
    <source>
        <dbReference type="EMBL" id="MDT2598025.1"/>
    </source>
</evidence>
<organism evidence="3 4">
    <name type="scientific">Enterococcus dongliensis</name>
    <dbReference type="NCBI Taxonomy" id="2559925"/>
    <lineage>
        <taxon>Bacteria</taxon>
        <taxon>Bacillati</taxon>
        <taxon>Bacillota</taxon>
        <taxon>Bacilli</taxon>
        <taxon>Lactobacillales</taxon>
        <taxon>Enterococcaceae</taxon>
        <taxon>Enterococcus</taxon>
    </lineage>
</organism>
<sequence>MSTSDSIKQILGVKDKNIESLSCQEDFYKGKKVILAEAALIRTFHRCPLCKVSSEALVRNGKKVSMILLNRCANKQTYLRLKKQRYLCRYLLRQ</sequence>
<evidence type="ECO:0000259" key="1">
    <source>
        <dbReference type="Pfam" id="PF14690"/>
    </source>
</evidence>
<dbReference type="Pfam" id="PF14690">
    <property type="entry name" value="Zn_ribbon_ISL3"/>
    <property type="match status" value="1"/>
</dbReference>
<dbReference type="Proteomes" id="UP001245561">
    <property type="component" value="Unassembled WGS sequence"/>
</dbReference>
<feature type="domain" description="Transposase IS204/IS1001/IS1096/IS1165 zinc-finger" evidence="1">
    <location>
        <begin position="45"/>
        <end position="89"/>
    </location>
</feature>
<name>A0AAW8TKW0_9ENTE</name>
<dbReference type="RefSeq" id="WP_253294379.1">
    <property type="nucleotide sequence ID" value="NZ_JARPYR010000048.1"/>
</dbReference>
<evidence type="ECO:0000313" key="5">
    <source>
        <dbReference type="Proteomes" id="UP001256547"/>
    </source>
</evidence>
<dbReference type="AlphaFoldDB" id="A0AAW8TKW0"/>
<protein>
    <submittedName>
        <fullName evidence="3">Transposase family protein</fullName>
    </submittedName>
</protein>
<comment type="caution">
    <text evidence="3">The sequence shown here is derived from an EMBL/GenBank/DDBJ whole genome shotgun (WGS) entry which is preliminary data.</text>
</comment>
<dbReference type="EMBL" id="JARPYR010000048">
    <property type="protein sequence ID" value="MDT2598025.1"/>
    <property type="molecule type" value="Genomic_DNA"/>
</dbReference>
<keyword evidence="5" id="KW-1185">Reference proteome</keyword>
<evidence type="ECO:0000313" key="3">
    <source>
        <dbReference type="EMBL" id="MDT2638481.1"/>
    </source>
</evidence>
<gene>
    <name evidence="3" type="ORF">P7D36_13480</name>
    <name evidence="2" type="ORF">P7D39_13570</name>
</gene>
<dbReference type="Proteomes" id="UP001256547">
    <property type="component" value="Unassembled WGS sequence"/>
</dbReference>
<accession>A0AAW8TKW0</accession>